<dbReference type="PANTHER" id="PTHR30529:SF1">
    <property type="entry name" value="CYTOCHROME B561 HOMOLOG 2"/>
    <property type="match status" value="1"/>
</dbReference>
<evidence type="ECO:0000256" key="13">
    <source>
        <dbReference type="SAM" id="Phobius"/>
    </source>
</evidence>
<keyword evidence="6 13" id="KW-0812">Transmembrane</keyword>
<sequence>MDTSTSSRTATRDGTATLSAPLPATRYTHTAMILHWLIAVLIIANVVLGLSADSLPDDWVRPVIDTHKSIGITVLGLALLRALWRVSHRPPPLPREFPSWERMAAHIAHFVLYFLMIALPLSGWMHDSAWKDAATHPMHLFGVVPFPRIGLIMNLDPAVKEPLHDRFGALHTYLGYALYALLAMHIGGALKHELLDRKSVFKRMVP</sequence>
<evidence type="ECO:0000256" key="5">
    <source>
        <dbReference type="ARBA" id="ARBA00022617"/>
    </source>
</evidence>
<evidence type="ECO:0000256" key="11">
    <source>
        <dbReference type="ARBA" id="ARBA00023136"/>
    </source>
</evidence>
<dbReference type="GO" id="GO:0020037">
    <property type="term" value="F:heme binding"/>
    <property type="evidence" value="ECO:0007669"/>
    <property type="project" value="TreeGrafter"/>
</dbReference>
<keyword evidence="11 13" id="KW-0472">Membrane</keyword>
<dbReference type="GO" id="GO:0005886">
    <property type="term" value="C:plasma membrane"/>
    <property type="evidence" value="ECO:0007669"/>
    <property type="project" value="UniProtKB-SubCell"/>
</dbReference>
<evidence type="ECO:0000256" key="9">
    <source>
        <dbReference type="ARBA" id="ARBA00022989"/>
    </source>
</evidence>
<dbReference type="GO" id="GO:0046872">
    <property type="term" value="F:metal ion binding"/>
    <property type="evidence" value="ECO:0007669"/>
    <property type="project" value="UniProtKB-KW"/>
</dbReference>
<evidence type="ECO:0000256" key="7">
    <source>
        <dbReference type="ARBA" id="ARBA00022723"/>
    </source>
</evidence>
<dbReference type="InterPro" id="IPR011577">
    <property type="entry name" value="Cyt_b561_bac/Ni-Hgenase"/>
</dbReference>
<evidence type="ECO:0000256" key="12">
    <source>
        <dbReference type="ARBA" id="ARBA00037975"/>
    </source>
</evidence>
<dbReference type="Proteomes" id="UP000195569">
    <property type="component" value="Unassembled WGS sequence"/>
</dbReference>
<name>A0A1N7SDG8_9BURK</name>
<evidence type="ECO:0000256" key="4">
    <source>
        <dbReference type="ARBA" id="ARBA00022475"/>
    </source>
</evidence>
<evidence type="ECO:0000256" key="8">
    <source>
        <dbReference type="ARBA" id="ARBA00022982"/>
    </source>
</evidence>
<keyword evidence="9 13" id="KW-1133">Transmembrane helix</keyword>
<evidence type="ECO:0000259" key="14">
    <source>
        <dbReference type="Pfam" id="PF01292"/>
    </source>
</evidence>
<comment type="subcellular location">
    <subcellularLocation>
        <location evidence="2">Cell membrane</location>
        <topology evidence="2">Multi-pass membrane protein</topology>
    </subcellularLocation>
</comment>
<dbReference type="EMBL" id="CYGY02000046">
    <property type="protein sequence ID" value="SIT45391.1"/>
    <property type="molecule type" value="Genomic_DNA"/>
</dbReference>
<keyword evidence="7" id="KW-0479">Metal-binding</keyword>
<evidence type="ECO:0000256" key="10">
    <source>
        <dbReference type="ARBA" id="ARBA00023004"/>
    </source>
</evidence>
<reference evidence="15" key="1">
    <citation type="submission" date="2016-12" db="EMBL/GenBank/DDBJ databases">
        <authorList>
            <person name="Moulin L."/>
        </authorList>
    </citation>
    <scope>NUCLEOTIDE SEQUENCE [LARGE SCALE GENOMIC DNA]</scope>
    <source>
        <strain evidence="15">STM 7183</strain>
    </source>
</reference>
<evidence type="ECO:0000256" key="1">
    <source>
        <dbReference type="ARBA" id="ARBA00001970"/>
    </source>
</evidence>
<dbReference type="GO" id="GO:0009055">
    <property type="term" value="F:electron transfer activity"/>
    <property type="evidence" value="ECO:0007669"/>
    <property type="project" value="InterPro"/>
</dbReference>
<dbReference type="InterPro" id="IPR016174">
    <property type="entry name" value="Di-haem_cyt_TM"/>
</dbReference>
<dbReference type="PANTHER" id="PTHR30529">
    <property type="entry name" value="CYTOCHROME B561"/>
    <property type="match status" value="1"/>
</dbReference>
<feature type="domain" description="Cytochrome b561 bacterial/Ni-hydrogenase" evidence="14">
    <location>
        <begin position="26"/>
        <end position="206"/>
    </location>
</feature>
<dbReference type="OrthoDB" id="8536275at2"/>
<accession>A0A1N7SDG8</accession>
<dbReference type="InterPro" id="IPR052168">
    <property type="entry name" value="Cytochrome_b561_oxidase"/>
</dbReference>
<organism evidence="15 16">
    <name type="scientific">Paraburkholderia piptadeniae</name>
    <dbReference type="NCBI Taxonomy" id="1701573"/>
    <lineage>
        <taxon>Bacteria</taxon>
        <taxon>Pseudomonadati</taxon>
        <taxon>Pseudomonadota</taxon>
        <taxon>Betaproteobacteria</taxon>
        <taxon>Burkholderiales</taxon>
        <taxon>Burkholderiaceae</taxon>
        <taxon>Paraburkholderia</taxon>
    </lineage>
</organism>
<comment type="caution">
    <text evidence="15">The sequence shown here is derived from an EMBL/GenBank/DDBJ whole genome shotgun (WGS) entry which is preliminary data.</text>
</comment>
<dbReference type="Pfam" id="PF01292">
    <property type="entry name" value="Ni_hydr_CYTB"/>
    <property type="match status" value="1"/>
</dbReference>
<dbReference type="GO" id="GO:0022904">
    <property type="term" value="P:respiratory electron transport chain"/>
    <property type="evidence" value="ECO:0007669"/>
    <property type="project" value="InterPro"/>
</dbReference>
<protein>
    <submittedName>
        <fullName evidence="15">Cytochrome b-561 protein</fullName>
    </submittedName>
</protein>
<keyword evidence="4" id="KW-1003">Cell membrane</keyword>
<evidence type="ECO:0000313" key="16">
    <source>
        <dbReference type="Proteomes" id="UP000195569"/>
    </source>
</evidence>
<keyword evidence="5" id="KW-0349">Heme</keyword>
<keyword evidence="8" id="KW-0249">Electron transport</keyword>
<keyword evidence="10" id="KW-0408">Iron</keyword>
<feature type="transmembrane region" description="Helical" evidence="13">
    <location>
        <begin position="107"/>
        <end position="125"/>
    </location>
</feature>
<comment type="similarity">
    <text evidence="12">Belongs to the cytochrome b561 family.</text>
</comment>
<proteinExistence type="inferred from homology"/>
<evidence type="ECO:0000256" key="3">
    <source>
        <dbReference type="ARBA" id="ARBA00022448"/>
    </source>
</evidence>
<feature type="transmembrane region" description="Helical" evidence="13">
    <location>
        <begin position="33"/>
        <end position="50"/>
    </location>
</feature>
<evidence type="ECO:0000256" key="6">
    <source>
        <dbReference type="ARBA" id="ARBA00022692"/>
    </source>
</evidence>
<dbReference type="AlphaFoldDB" id="A0A1N7SDG8"/>
<evidence type="ECO:0000313" key="15">
    <source>
        <dbReference type="EMBL" id="SIT45391.1"/>
    </source>
</evidence>
<feature type="transmembrane region" description="Helical" evidence="13">
    <location>
        <begin position="70"/>
        <end position="86"/>
    </location>
</feature>
<keyword evidence="3" id="KW-0813">Transport</keyword>
<feature type="transmembrane region" description="Helical" evidence="13">
    <location>
        <begin position="173"/>
        <end position="194"/>
    </location>
</feature>
<dbReference type="SUPFAM" id="SSF81342">
    <property type="entry name" value="Transmembrane di-heme cytochromes"/>
    <property type="match status" value="1"/>
</dbReference>
<dbReference type="RefSeq" id="WP_087736627.1">
    <property type="nucleotide sequence ID" value="NZ_CYGY02000046.1"/>
</dbReference>
<evidence type="ECO:0000256" key="2">
    <source>
        <dbReference type="ARBA" id="ARBA00004651"/>
    </source>
</evidence>
<keyword evidence="16" id="KW-1185">Reference proteome</keyword>
<comment type="cofactor">
    <cofactor evidence="1">
        <name>heme b</name>
        <dbReference type="ChEBI" id="CHEBI:60344"/>
    </cofactor>
</comment>
<gene>
    <name evidence="15" type="ORF">BN2476_460181</name>
</gene>